<organism evidence="2 3">
    <name type="scientific">Pedobacter gandavensis</name>
    <dbReference type="NCBI Taxonomy" id="2679963"/>
    <lineage>
        <taxon>Bacteria</taxon>
        <taxon>Pseudomonadati</taxon>
        <taxon>Bacteroidota</taxon>
        <taxon>Sphingobacteriia</taxon>
        <taxon>Sphingobacteriales</taxon>
        <taxon>Sphingobacteriaceae</taxon>
        <taxon>Pedobacter</taxon>
    </lineage>
</organism>
<feature type="region of interest" description="Disordered" evidence="1">
    <location>
        <begin position="27"/>
        <end position="55"/>
    </location>
</feature>
<dbReference type="RefSeq" id="WP_182952871.1">
    <property type="nucleotide sequence ID" value="NZ_WNXC01000001.1"/>
</dbReference>
<evidence type="ECO:0000313" key="2">
    <source>
        <dbReference type="EMBL" id="MBB2147604.1"/>
    </source>
</evidence>
<sequence>MMKLQFPVVGLLSGMLLLSCNSSDKKLSADKNNSDSTVKMQQSAESTNDTTATKEHKTDLKTVELVKLKLSTMFKDDLAKNLIDAQSRKFKLFEYNLNEDPKKEIFVGLTGSYFCGSGGCTLLLLSPEGELINKFTVVDYPIMVGNTTSKGWKDLILPSNGKDHLMKFNGKNYPSNPSTQAVHPVDAKQDLVKGLNPTDESFDW</sequence>
<reference evidence="2 3" key="1">
    <citation type="submission" date="2019-11" db="EMBL/GenBank/DDBJ databases">
        <title>Description of Pedobacter sp. LMG 31462T.</title>
        <authorList>
            <person name="Carlier A."/>
            <person name="Qi S."/>
            <person name="Vandamme P."/>
        </authorList>
    </citation>
    <scope>NUCLEOTIDE SEQUENCE [LARGE SCALE GENOMIC DNA]</scope>
    <source>
        <strain evidence="2 3">LMG 31462</strain>
    </source>
</reference>
<comment type="caution">
    <text evidence="2">The sequence shown here is derived from an EMBL/GenBank/DDBJ whole genome shotgun (WGS) entry which is preliminary data.</text>
</comment>
<dbReference type="Proteomes" id="UP000636110">
    <property type="component" value="Unassembled WGS sequence"/>
</dbReference>
<evidence type="ECO:0008006" key="4">
    <source>
        <dbReference type="Google" id="ProtNLM"/>
    </source>
</evidence>
<gene>
    <name evidence="2" type="ORF">GM920_01645</name>
</gene>
<evidence type="ECO:0000256" key="1">
    <source>
        <dbReference type="SAM" id="MobiDB-lite"/>
    </source>
</evidence>
<feature type="compositionally biased region" description="Polar residues" evidence="1">
    <location>
        <begin position="34"/>
        <end position="51"/>
    </location>
</feature>
<accession>A0ABR6EQS7</accession>
<dbReference type="PROSITE" id="PS51257">
    <property type="entry name" value="PROKAR_LIPOPROTEIN"/>
    <property type="match status" value="1"/>
</dbReference>
<proteinExistence type="predicted"/>
<name>A0ABR6EQS7_9SPHI</name>
<keyword evidence="3" id="KW-1185">Reference proteome</keyword>
<protein>
    <recommendedName>
        <fullName evidence="4">Lipoprotein</fullName>
    </recommendedName>
</protein>
<evidence type="ECO:0000313" key="3">
    <source>
        <dbReference type="Proteomes" id="UP000636110"/>
    </source>
</evidence>
<dbReference type="EMBL" id="WNXC01000001">
    <property type="protein sequence ID" value="MBB2147604.1"/>
    <property type="molecule type" value="Genomic_DNA"/>
</dbReference>